<dbReference type="InterPro" id="IPR016441">
    <property type="entry name" value="Tti1"/>
</dbReference>
<dbReference type="STRING" id="436907.A7TS60"/>
<dbReference type="GeneID" id="5542938"/>
<dbReference type="InParanoid" id="A7TS60"/>
<dbReference type="FunCoup" id="A7TS60">
    <property type="interactions" value="629"/>
</dbReference>
<evidence type="ECO:0000259" key="3">
    <source>
        <dbReference type="Pfam" id="PF24181"/>
    </source>
</evidence>
<dbReference type="PhylomeDB" id="A7TS60"/>
<dbReference type="Pfam" id="PF24173">
    <property type="entry name" value="TPR_TTI1_N"/>
    <property type="match status" value="1"/>
</dbReference>
<evidence type="ECO:0000259" key="2">
    <source>
        <dbReference type="Pfam" id="PF24173"/>
    </source>
</evidence>
<dbReference type="InterPro" id="IPR049362">
    <property type="entry name" value="TTI1_rpt"/>
</dbReference>
<gene>
    <name evidence="5" type="ORF">Kpol_348p14</name>
</gene>
<organism evidence="6">
    <name type="scientific">Vanderwaltozyma polyspora (strain ATCC 22028 / DSM 70294 / BCRC 21397 / CBS 2163 / NBRC 10782 / NRRL Y-8283 / UCD 57-17)</name>
    <name type="common">Kluyveromyces polysporus</name>
    <dbReference type="NCBI Taxonomy" id="436907"/>
    <lineage>
        <taxon>Eukaryota</taxon>
        <taxon>Fungi</taxon>
        <taxon>Dikarya</taxon>
        <taxon>Ascomycota</taxon>
        <taxon>Saccharomycotina</taxon>
        <taxon>Saccharomycetes</taxon>
        <taxon>Saccharomycetales</taxon>
        <taxon>Saccharomycetaceae</taxon>
        <taxon>Vanderwaltozyma</taxon>
    </lineage>
</organism>
<dbReference type="Pfam" id="PF21547">
    <property type="entry name" value="TTI1"/>
    <property type="match status" value="1"/>
</dbReference>
<feature type="domain" description="TEL2-interacting protein 1 second TPR" evidence="4">
    <location>
        <begin position="374"/>
        <end position="619"/>
    </location>
</feature>
<reference evidence="5 6" key="1">
    <citation type="journal article" date="2007" name="Proc. Natl. Acad. Sci. U.S.A.">
        <title>Independent sorting-out of thousands of duplicated gene pairs in two yeast species descended from a whole-genome duplication.</title>
        <authorList>
            <person name="Scannell D.R."/>
            <person name="Frank A.C."/>
            <person name="Conant G.C."/>
            <person name="Byrne K.P."/>
            <person name="Woolfit M."/>
            <person name="Wolfe K.H."/>
        </authorList>
    </citation>
    <scope>NUCLEOTIDE SEQUENCE [LARGE SCALE GENOMIC DNA]</scope>
    <source>
        <strain evidence="6">ATCC 22028 / DSM 70294 / BCRC 21397 / CBS 2163 / NBRC 10782 / NRRL Y-8283 / UCD 57-17</strain>
    </source>
</reference>
<keyword evidence="6" id="KW-1185">Reference proteome</keyword>
<dbReference type="InterPro" id="IPR052587">
    <property type="entry name" value="TELO2-interacting_protein_1"/>
</dbReference>
<evidence type="ECO:0000313" key="6">
    <source>
        <dbReference type="Proteomes" id="UP000000267"/>
    </source>
</evidence>
<dbReference type="RefSeq" id="XP_001642768.1">
    <property type="nucleotide sequence ID" value="XM_001642718.1"/>
</dbReference>
<feature type="region of interest" description="Disordered" evidence="1">
    <location>
        <begin position="817"/>
        <end position="838"/>
    </location>
</feature>
<dbReference type="Pfam" id="PF24181">
    <property type="entry name" value="TPR_TTI1_C"/>
    <property type="match status" value="1"/>
</dbReference>
<dbReference type="PANTHER" id="PTHR18460:SF3">
    <property type="entry name" value="TELO2-INTERACTING PROTEIN 1 HOMOLOG"/>
    <property type="match status" value="1"/>
</dbReference>
<dbReference type="SUPFAM" id="SSF48371">
    <property type="entry name" value="ARM repeat"/>
    <property type="match status" value="1"/>
</dbReference>
<dbReference type="InterPro" id="IPR057567">
    <property type="entry name" value="TPR_TTI1_C"/>
</dbReference>
<name>A7TS60_VANPO</name>
<dbReference type="eggNOG" id="KOG4524">
    <property type="taxonomic scope" value="Eukaryota"/>
</dbReference>
<evidence type="ECO:0000313" key="5">
    <source>
        <dbReference type="EMBL" id="EDO14910.1"/>
    </source>
</evidence>
<dbReference type="KEGG" id="vpo:Kpol_348p14"/>
<dbReference type="PANTHER" id="PTHR18460">
    <property type="entry name" value="TEL2 INTERACTING PROTEIN 1 TTI1 FAMILY MEMBER"/>
    <property type="match status" value="1"/>
</dbReference>
<feature type="compositionally biased region" description="Acidic residues" evidence="1">
    <location>
        <begin position="817"/>
        <end position="826"/>
    </location>
</feature>
<accession>A7TS60</accession>
<dbReference type="GO" id="GO:0005737">
    <property type="term" value="C:cytoplasm"/>
    <property type="evidence" value="ECO:0007669"/>
    <property type="project" value="TreeGrafter"/>
</dbReference>
<evidence type="ECO:0000256" key="1">
    <source>
        <dbReference type="SAM" id="MobiDB-lite"/>
    </source>
</evidence>
<dbReference type="InterPro" id="IPR059075">
    <property type="entry name" value="TPR_TTI1_2nd_yeast"/>
</dbReference>
<proteinExistence type="predicted"/>
<dbReference type="Proteomes" id="UP000000267">
    <property type="component" value="Unassembled WGS sequence"/>
</dbReference>
<dbReference type="InterPro" id="IPR016024">
    <property type="entry name" value="ARM-type_fold"/>
</dbReference>
<dbReference type="GO" id="GO:0110078">
    <property type="term" value="C:TTT Hsp90 cochaperone complex"/>
    <property type="evidence" value="ECO:0007669"/>
    <property type="project" value="EnsemblFungi"/>
</dbReference>
<dbReference type="EMBL" id="DS480499">
    <property type="protein sequence ID" value="EDO14910.1"/>
    <property type="molecule type" value="Genomic_DNA"/>
</dbReference>
<dbReference type="PIRSF" id="PIRSF005250">
    <property type="entry name" value="UCP005250"/>
    <property type="match status" value="1"/>
</dbReference>
<dbReference type="OMA" id="PHPKKPW"/>
<dbReference type="HOGENOM" id="CLU_005544_0_0_1"/>
<feature type="domain" description="TTI1 C-terminal TPR" evidence="3">
    <location>
        <begin position="798"/>
        <end position="939"/>
    </location>
</feature>
<feature type="domain" description="TTI1 N-terminal TPR" evidence="2">
    <location>
        <begin position="8"/>
        <end position="367"/>
    </location>
</feature>
<dbReference type="InterPro" id="IPR057566">
    <property type="entry name" value="TPR_TTI1_N"/>
</dbReference>
<dbReference type="Pfam" id="PF26245">
    <property type="entry name" value="TPR_TTI1_2nd_yeast"/>
    <property type="match status" value="1"/>
</dbReference>
<evidence type="ECO:0008006" key="7">
    <source>
        <dbReference type="Google" id="ProtNLM"/>
    </source>
</evidence>
<evidence type="ECO:0000259" key="4">
    <source>
        <dbReference type="Pfam" id="PF26245"/>
    </source>
</evidence>
<sequence>MVADSEAFQEIRPLCVELSKLAFQERNIFDSESSQLKDALKSIEQKLSGFQTDSLSLNFADYVFVPIGSLLKQERLGTPQTELVLQIIGHLLRLCWHHSGTLNQELATQLFPLLTYLISPDKDNEKLKGMSVYYKLVSAQLLKQFFTSVSQQSYKQEFFTSGGAKLLPSLGHCITILLDLLGSVPYDIKLQLCTLEGLEILYKKLASNGELLSFVLPGNISAFAKILSLPGLNIQYKVVSSTLHIFTLLLRTVYDDVDLNVSESNKNVLQLLPETLDDDLKLSNDLRLIKMDGYLSESSKKHRDIAWLKATSAQIKRALNSFTEKNIKRQNASINMELEKMAYIALSNCSISLSNCSDDFLNILVSLKSSYLLQLPNICGSLREIIESKFVKIGNALHFDDTIDLDSLSFAFKILWQMEPDKSMLSLATTSILDSLSTFSEQSIQKYEKSKVIEQTSNVIIKTVLQESDANQEFLLPYLPNDTESSLSQLIKSIGSTIDNNEILDETINSLLTGDLKSNIQQKLLSLWVSTRILVGSKLLTVTSTDDELLDFGNCESEVVPDSCYSILEYGNELYQEIVFLTEGSQMSKNSEQAYAIVLDSIMQVSEVMNKEFESELIDYIYIIVDSLASSSPIIRNRAQVCAMSIAKNLYSGSIQNLLMNNVDYLVESISNRLNSGMTERASKVLMVICKLSGYEVIDKFKDVIETVFRLLDYYHGYSELCLQFFQFFEIIIIEMKKTFLNESDNSKIHEDVSINTCGFAPWGIQNWTQLVSLLDSHTMKDAKLAETIEVEIGEPNNFQDYFDQKLKEIDSDDEEEIEEDSDFDMESQFGGKEQMENKWESPIPKESYRILLKIINYSDRLLMHPSKPLKVQILKVVKMMLPLLATQKDSLLPPIAQIWGSIAECIMDSDFSIVKPACECVQMIIKHSKDFVTKRFVDMWQELQKRSHILKEVHLNNTNTSQTSVDLIFHQKFAPITKDALISLSSMLLEGIAVSELLLSETVVKEMMYCCIQVLPTDTIASKSIYLGDVIWDIMH</sequence>
<dbReference type="AlphaFoldDB" id="A7TS60"/>
<protein>
    <recommendedName>
        <fullName evidence="7">TEL2-interacting protein 1</fullName>
    </recommendedName>
</protein>
<dbReference type="OrthoDB" id="6781668at2759"/>